<proteinExistence type="predicted"/>
<dbReference type="InterPro" id="IPR055170">
    <property type="entry name" value="GFO_IDH_MocA-like_dom"/>
</dbReference>
<keyword evidence="1 4" id="KW-0560">Oxidoreductase</keyword>
<sequence>MRRVVGINFDHMHMGDLLRQAHDHPGAEIAGICDADPTRMRDAVANFALPPERVFTDVATCLQATRPDLVILCPATAEHAAYVEQVAPLAPGATIMVEKPFAASLAEADRMIAAAGANGCPLAINWPLAWYRTHNQTKRLIDDGTIGQLLEVHFHDGNRGPLYHLADKVEVSREEVERRKPGSWWYKAASGGGSLLDYLGYGATLGTWFMDGEAPLEVTSTTWAAPGLEVDEHSVTVLRYERGLSRMETRWGTLTDPWTFQPQPRCGFVVVGSEGSISSWDYDDHVTVQTRARPEAFQVHAHPMTVPRQGPIQYLLHCIETGERITGPLDPAVSRTGQRIVDTAFASAREKRTLPLVG</sequence>
<dbReference type="AlphaFoldDB" id="A0A017HKQ2"/>
<feature type="domain" description="GFO/IDH/MocA-like oxidoreductase" evidence="3">
    <location>
        <begin position="135"/>
        <end position="277"/>
    </location>
</feature>
<name>A0A017HKQ2_9RHOB</name>
<dbReference type="PANTHER" id="PTHR43818:SF11">
    <property type="entry name" value="BCDNA.GH03377"/>
    <property type="match status" value="1"/>
</dbReference>
<comment type="caution">
    <text evidence="4">The sequence shown here is derived from an EMBL/GenBank/DDBJ whole genome shotgun (WGS) entry which is preliminary data.</text>
</comment>
<feature type="domain" description="Gfo/Idh/MocA-like oxidoreductase N-terminal" evidence="2">
    <location>
        <begin position="4"/>
        <end position="124"/>
    </location>
</feature>
<dbReference type="PANTHER" id="PTHR43818">
    <property type="entry name" value="BCDNA.GH03377"/>
    <property type="match status" value="1"/>
</dbReference>
<accession>A0A017HKQ2</accession>
<organism evidence="4 5">
    <name type="scientific">Rubellimicrobium mesophilum DSM 19309</name>
    <dbReference type="NCBI Taxonomy" id="442562"/>
    <lineage>
        <taxon>Bacteria</taxon>
        <taxon>Pseudomonadati</taxon>
        <taxon>Pseudomonadota</taxon>
        <taxon>Alphaproteobacteria</taxon>
        <taxon>Rhodobacterales</taxon>
        <taxon>Roseobacteraceae</taxon>
        <taxon>Rubellimicrobium</taxon>
    </lineage>
</organism>
<reference evidence="4 5" key="1">
    <citation type="submission" date="2013-02" db="EMBL/GenBank/DDBJ databases">
        <authorList>
            <person name="Fiebig A."/>
            <person name="Goeker M."/>
            <person name="Klenk H.-P.P."/>
        </authorList>
    </citation>
    <scope>NUCLEOTIDE SEQUENCE [LARGE SCALE GENOMIC DNA]</scope>
    <source>
        <strain evidence="4 5">DSM 19309</strain>
    </source>
</reference>
<dbReference type="InterPro" id="IPR050463">
    <property type="entry name" value="Gfo/Idh/MocA_oxidrdct_glycsds"/>
</dbReference>
<dbReference type="Gene3D" id="3.40.50.720">
    <property type="entry name" value="NAD(P)-binding Rossmann-like Domain"/>
    <property type="match status" value="1"/>
</dbReference>
<dbReference type="STRING" id="442562.Rumeso_03551"/>
<dbReference type="SUPFAM" id="SSF51735">
    <property type="entry name" value="NAD(P)-binding Rossmann-fold domains"/>
    <property type="match status" value="1"/>
</dbReference>
<gene>
    <name evidence="4" type="ORF">Rumeso_03551</name>
</gene>
<dbReference type="Pfam" id="PF01408">
    <property type="entry name" value="GFO_IDH_MocA"/>
    <property type="match status" value="1"/>
</dbReference>
<evidence type="ECO:0000259" key="3">
    <source>
        <dbReference type="Pfam" id="PF22725"/>
    </source>
</evidence>
<dbReference type="OrthoDB" id="9776544at2"/>
<dbReference type="HOGENOM" id="CLU_023194_1_3_5"/>
<dbReference type="SUPFAM" id="SSF55347">
    <property type="entry name" value="Glyceraldehyde-3-phosphate dehydrogenase-like, C-terminal domain"/>
    <property type="match status" value="1"/>
</dbReference>
<evidence type="ECO:0000313" key="4">
    <source>
        <dbReference type="EMBL" id="EYD74910.1"/>
    </source>
</evidence>
<dbReference type="Gene3D" id="3.30.360.10">
    <property type="entry name" value="Dihydrodipicolinate Reductase, domain 2"/>
    <property type="match status" value="1"/>
</dbReference>
<dbReference type="EMBL" id="AOSK01000099">
    <property type="protein sequence ID" value="EYD74910.1"/>
    <property type="molecule type" value="Genomic_DNA"/>
</dbReference>
<dbReference type="InterPro" id="IPR036291">
    <property type="entry name" value="NAD(P)-bd_dom_sf"/>
</dbReference>
<keyword evidence="5" id="KW-1185">Reference proteome</keyword>
<dbReference type="PATRIC" id="fig|442562.3.peg.3496"/>
<dbReference type="RefSeq" id="WP_037279680.1">
    <property type="nucleotide sequence ID" value="NZ_KK088563.1"/>
</dbReference>
<dbReference type="GO" id="GO:0047061">
    <property type="term" value="F:glucose-fructose oxidoreductase activity"/>
    <property type="evidence" value="ECO:0007669"/>
    <property type="project" value="UniProtKB-EC"/>
</dbReference>
<dbReference type="Proteomes" id="UP000019666">
    <property type="component" value="Unassembled WGS sequence"/>
</dbReference>
<evidence type="ECO:0000256" key="1">
    <source>
        <dbReference type="ARBA" id="ARBA00023002"/>
    </source>
</evidence>
<dbReference type="GO" id="GO:0000166">
    <property type="term" value="F:nucleotide binding"/>
    <property type="evidence" value="ECO:0007669"/>
    <property type="project" value="InterPro"/>
</dbReference>
<dbReference type="EC" id="1.1.99.28" evidence="4"/>
<protein>
    <submittedName>
        <fullName evidence="4">Putative glucose-fructose oxidoreductase</fullName>
        <ecNumber evidence="4">1.1.99.28</ecNumber>
    </submittedName>
</protein>
<dbReference type="Pfam" id="PF22725">
    <property type="entry name" value="GFO_IDH_MocA_C3"/>
    <property type="match status" value="1"/>
</dbReference>
<evidence type="ECO:0000313" key="5">
    <source>
        <dbReference type="Proteomes" id="UP000019666"/>
    </source>
</evidence>
<evidence type="ECO:0000259" key="2">
    <source>
        <dbReference type="Pfam" id="PF01408"/>
    </source>
</evidence>
<dbReference type="InterPro" id="IPR000683">
    <property type="entry name" value="Gfo/Idh/MocA-like_OxRdtase_N"/>
</dbReference>